<protein>
    <submittedName>
        <fullName evidence="1">Uncharacterized protein</fullName>
    </submittedName>
</protein>
<evidence type="ECO:0000313" key="2">
    <source>
        <dbReference type="Proteomes" id="UP001153076"/>
    </source>
</evidence>
<keyword evidence="2" id="KW-1185">Reference proteome</keyword>
<gene>
    <name evidence="1" type="ORF">Cgig2_006247</name>
</gene>
<evidence type="ECO:0000313" key="1">
    <source>
        <dbReference type="EMBL" id="KAJ8420332.1"/>
    </source>
</evidence>
<name>A0A9Q1JEL5_9CARY</name>
<organism evidence="1 2">
    <name type="scientific">Carnegiea gigantea</name>
    <dbReference type="NCBI Taxonomy" id="171969"/>
    <lineage>
        <taxon>Eukaryota</taxon>
        <taxon>Viridiplantae</taxon>
        <taxon>Streptophyta</taxon>
        <taxon>Embryophyta</taxon>
        <taxon>Tracheophyta</taxon>
        <taxon>Spermatophyta</taxon>
        <taxon>Magnoliopsida</taxon>
        <taxon>eudicotyledons</taxon>
        <taxon>Gunneridae</taxon>
        <taxon>Pentapetalae</taxon>
        <taxon>Caryophyllales</taxon>
        <taxon>Cactineae</taxon>
        <taxon>Cactaceae</taxon>
        <taxon>Cactoideae</taxon>
        <taxon>Echinocereeae</taxon>
        <taxon>Carnegiea</taxon>
    </lineage>
</organism>
<dbReference type="AlphaFoldDB" id="A0A9Q1JEL5"/>
<dbReference type="Proteomes" id="UP001153076">
    <property type="component" value="Unassembled WGS sequence"/>
</dbReference>
<accession>A0A9Q1JEL5</accession>
<proteinExistence type="predicted"/>
<reference evidence="1" key="1">
    <citation type="submission" date="2022-04" db="EMBL/GenBank/DDBJ databases">
        <title>Carnegiea gigantea Genome sequencing and assembly v2.</title>
        <authorList>
            <person name="Copetti D."/>
            <person name="Sanderson M.J."/>
            <person name="Burquez A."/>
            <person name="Wojciechowski M.F."/>
        </authorList>
    </citation>
    <scope>NUCLEOTIDE SEQUENCE</scope>
    <source>
        <strain evidence="1">SGP5-SGP5p</strain>
        <tissue evidence="1">Aerial part</tissue>
    </source>
</reference>
<dbReference type="OrthoDB" id="1752268at2759"/>
<sequence length="165" mass="18865">MGEGKREGRSCRNLEGKKDSDANRDTEVIAIIIGGIDDKELNIGFRKAQIRKLSQVIAAKELKPLIGPTMTFGLEDMHPFQTPHNDTLVMQLKITTIITCRILMDMGNFIDIISLGYFKKLQYNEKDLVALETPIVEFSLNWMVVKIYRDQKMANECYYMSVKSL</sequence>
<comment type="caution">
    <text evidence="1">The sequence shown here is derived from an EMBL/GenBank/DDBJ whole genome shotgun (WGS) entry which is preliminary data.</text>
</comment>
<dbReference type="EMBL" id="JAKOGI010003555">
    <property type="protein sequence ID" value="KAJ8420332.1"/>
    <property type="molecule type" value="Genomic_DNA"/>
</dbReference>